<dbReference type="GO" id="GO:0005737">
    <property type="term" value="C:cytoplasm"/>
    <property type="evidence" value="ECO:0007669"/>
    <property type="project" value="TreeGrafter"/>
</dbReference>
<comment type="caution">
    <text evidence="2">The sequence shown here is derived from an EMBL/GenBank/DDBJ whole genome shotgun (WGS) entry which is preliminary data.</text>
</comment>
<dbReference type="Pfam" id="PF13679">
    <property type="entry name" value="Methyltransf_32"/>
    <property type="match status" value="1"/>
</dbReference>
<accession>A0AAD8FDL7</accession>
<sequence>MKAKIYLHGDESADGCTLHCSLSSTVIIFLIRYCQTHQFELVFVTDRNSSNCCSLQLKCLTDLKIQFSLWYDVPSLVQNVQLPSLYQPHMSLVRSGLCVLLRHIVQEADKTFPELKLIDVLGFREGSMKMCSEVSGWTKLCEVDLAQSILELINSTKNAKDLKNQKLPLSCHFLKLESHFHKKCRVHNDNRQRRAELNRLKKGLIQCIKKGLNLKRLENEFYTCEDCIVLSPVNKTIGNRISDEVNDRTNAEFNDRANAETNDTQRGFNVNNSNFLPHIAKVALKVTTDNSVVILEQAVHLKHGIRRVRIKKQLGDIRAVRKEKKMSDRASCNLSDGNDCKDIQIQHHNGDTENSCFDLTSDICNLLEALTVEDVEYVHAYTEGIEMTLADLILFVYFYCLLEALDFNSSNLGHYVPAIMSWLTHMSTLTTIVGVSESLGWEVGCLVTHPSTAGADEMFVLAVESTSAVDDDEMELSRCAKMKHRALKSDIADILTKLKDSNVTPLKGNHPCGDQVHLNWSCMPADVHPKEGDVPESRMFRKCEQLENLATAVQALAKPGDILVDFCSGGGHLGILMAYLLQDCNVFLVENKEESLLKACSRITSLGLQNVTLYQCNLDYFIGKFDVGTSLHACGSATDMVLQLCQDAQASFVVCPCCYGSIQKTHLMSYPRSQLFIQHAVTYKEYLTLGHAADQTEHNITIEERGHLCMDLIDTDRLHNAQQMGYLVTLTSLQPLSCTPKNNLLIGKHNS</sequence>
<dbReference type="FunFam" id="3.40.50.150:FF:000725">
    <property type="entry name" value="Glutathione S-transferase, C-terminal domain-containing"/>
    <property type="match status" value="1"/>
</dbReference>
<dbReference type="InterPro" id="IPR025714">
    <property type="entry name" value="Methyltranfer_dom"/>
</dbReference>
<dbReference type="SUPFAM" id="SSF53335">
    <property type="entry name" value="S-adenosyl-L-methionine-dependent methyltransferases"/>
    <property type="match status" value="1"/>
</dbReference>
<dbReference type="PANTHER" id="PTHR13369">
    <property type="match status" value="1"/>
</dbReference>
<dbReference type="PANTHER" id="PTHR13369:SF0">
    <property type="entry name" value="GLUTATHIONE S-TRANSFERASE C-TERMINAL DOMAIN-CONTAINING PROTEIN"/>
    <property type="match status" value="1"/>
</dbReference>
<protein>
    <submittedName>
        <fullName evidence="2">Glutathione S-transferase C-terminal domain-containing protein</fullName>
    </submittedName>
</protein>
<reference evidence="2" key="1">
    <citation type="journal article" date="2023" name="PLoS Negl. Trop. Dis.">
        <title>A genome sequence for Biomphalaria pfeifferi, the major vector snail for the human-infecting parasite Schistosoma mansoni.</title>
        <authorList>
            <person name="Bu L."/>
            <person name="Lu L."/>
            <person name="Laidemitt M.R."/>
            <person name="Zhang S.M."/>
            <person name="Mutuku M."/>
            <person name="Mkoji G."/>
            <person name="Steinauer M."/>
            <person name="Loker E.S."/>
        </authorList>
    </citation>
    <scope>NUCLEOTIDE SEQUENCE</scope>
    <source>
        <strain evidence="2">KasaAsao</strain>
    </source>
</reference>
<dbReference type="InterPro" id="IPR029063">
    <property type="entry name" value="SAM-dependent_MTases_sf"/>
</dbReference>
<feature type="domain" description="Methyltransferase" evidence="1">
    <location>
        <begin position="541"/>
        <end position="664"/>
    </location>
</feature>
<dbReference type="AlphaFoldDB" id="A0AAD8FDL7"/>
<evidence type="ECO:0000259" key="1">
    <source>
        <dbReference type="Pfam" id="PF13679"/>
    </source>
</evidence>
<gene>
    <name evidence="2" type="ORF">Bpfe_011017</name>
</gene>
<dbReference type="EMBL" id="JASAOG010000041">
    <property type="protein sequence ID" value="KAK0059556.1"/>
    <property type="molecule type" value="Genomic_DNA"/>
</dbReference>
<evidence type="ECO:0000313" key="3">
    <source>
        <dbReference type="Proteomes" id="UP001233172"/>
    </source>
</evidence>
<keyword evidence="3" id="KW-1185">Reference proteome</keyword>
<name>A0AAD8FDL7_BIOPF</name>
<reference evidence="2" key="2">
    <citation type="submission" date="2023-04" db="EMBL/GenBank/DDBJ databases">
        <authorList>
            <person name="Bu L."/>
            <person name="Lu L."/>
            <person name="Laidemitt M.R."/>
            <person name="Zhang S.M."/>
            <person name="Mutuku M."/>
            <person name="Mkoji G."/>
            <person name="Steinauer M."/>
            <person name="Loker E.S."/>
        </authorList>
    </citation>
    <scope>NUCLEOTIDE SEQUENCE</scope>
    <source>
        <strain evidence="2">KasaAsao</strain>
        <tissue evidence="2">Whole Snail</tissue>
    </source>
</reference>
<proteinExistence type="predicted"/>
<dbReference type="Gene3D" id="3.40.50.150">
    <property type="entry name" value="Vaccinia Virus protein VP39"/>
    <property type="match status" value="1"/>
</dbReference>
<organism evidence="2 3">
    <name type="scientific">Biomphalaria pfeifferi</name>
    <name type="common">Bloodfluke planorb</name>
    <name type="synonym">Freshwater snail</name>
    <dbReference type="NCBI Taxonomy" id="112525"/>
    <lineage>
        <taxon>Eukaryota</taxon>
        <taxon>Metazoa</taxon>
        <taxon>Spiralia</taxon>
        <taxon>Lophotrochozoa</taxon>
        <taxon>Mollusca</taxon>
        <taxon>Gastropoda</taxon>
        <taxon>Heterobranchia</taxon>
        <taxon>Euthyneura</taxon>
        <taxon>Panpulmonata</taxon>
        <taxon>Hygrophila</taxon>
        <taxon>Lymnaeoidea</taxon>
        <taxon>Planorbidae</taxon>
        <taxon>Biomphalaria</taxon>
    </lineage>
</organism>
<evidence type="ECO:0000313" key="2">
    <source>
        <dbReference type="EMBL" id="KAK0059556.1"/>
    </source>
</evidence>
<dbReference type="Proteomes" id="UP001233172">
    <property type="component" value="Unassembled WGS sequence"/>
</dbReference>